<dbReference type="Proteomes" id="UP000197032">
    <property type="component" value="Unassembled WGS sequence"/>
</dbReference>
<name>A0A1Z5HPM4_9FIRM</name>
<gene>
    <name evidence="1" type="ORF">KKC1_06480</name>
</gene>
<proteinExistence type="predicted"/>
<dbReference type="InterPro" id="IPR029037">
    <property type="entry name" value="DUF1407/YfgJ-like_sf"/>
</dbReference>
<accession>A0A1Z5HPM4</accession>
<sequence length="60" mass="6918">MTSLNMICPNCRKEVQIVKPRVNQYICQQCHTTYSSAELSRQLIQLFNSLNGAWSARKTN</sequence>
<keyword evidence="2" id="KW-1185">Reference proteome</keyword>
<reference evidence="2" key="1">
    <citation type="journal article" date="2017" name="Appl. Environ. Microbiol.">
        <title>Genomic analysis of Calderihabitans maritimus KKC1, a thermophilic hydrogenogenic carboxydotrophic bacterium isolated from marine sediment.</title>
        <authorList>
            <person name="Omae K."/>
            <person name="Yoneda Y."/>
            <person name="Fukuyama Y."/>
            <person name="Yoshida T."/>
            <person name="Sako Y."/>
        </authorList>
    </citation>
    <scope>NUCLEOTIDE SEQUENCE [LARGE SCALE GENOMIC DNA]</scope>
    <source>
        <strain evidence="2">KKC1</strain>
    </source>
</reference>
<dbReference type="Gene3D" id="2.10.290.10">
    <property type="entry name" value="YfgJ-like"/>
    <property type="match status" value="1"/>
</dbReference>
<dbReference type="AlphaFoldDB" id="A0A1Z5HPM4"/>
<protein>
    <submittedName>
        <fullName evidence="1">Uncharacterized protein</fullName>
    </submittedName>
</protein>
<comment type="caution">
    <text evidence="1">The sequence shown here is derived from an EMBL/GenBank/DDBJ whole genome shotgun (WGS) entry which is preliminary data.</text>
</comment>
<dbReference type="EMBL" id="BDGJ01000018">
    <property type="protein sequence ID" value="GAW91486.1"/>
    <property type="molecule type" value="Genomic_DNA"/>
</dbReference>
<organism evidence="1 2">
    <name type="scientific">Calderihabitans maritimus</name>
    <dbReference type="NCBI Taxonomy" id="1246530"/>
    <lineage>
        <taxon>Bacteria</taxon>
        <taxon>Bacillati</taxon>
        <taxon>Bacillota</taxon>
        <taxon>Clostridia</taxon>
        <taxon>Neomoorellales</taxon>
        <taxon>Calderihabitantaceae</taxon>
        <taxon>Calderihabitans</taxon>
    </lineage>
</organism>
<dbReference type="RefSeq" id="WP_143288662.1">
    <property type="nucleotide sequence ID" value="NZ_BDGJ01000018.1"/>
</dbReference>
<evidence type="ECO:0000313" key="1">
    <source>
        <dbReference type="EMBL" id="GAW91486.1"/>
    </source>
</evidence>
<evidence type="ECO:0000313" key="2">
    <source>
        <dbReference type="Proteomes" id="UP000197032"/>
    </source>
</evidence>